<organism evidence="2 3">
    <name type="scientific">Gymnopus androsaceus JB14</name>
    <dbReference type="NCBI Taxonomy" id="1447944"/>
    <lineage>
        <taxon>Eukaryota</taxon>
        <taxon>Fungi</taxon>
        <taxon>Dikarya</taxon>
        <taxon>Basidiomycota</taxon>
        <taxon>Agaricomycotina</taxon>
        <taxon>Agaricomycetes</taxon>
        <taxon>Agaricomycetidae</taxon>
        <taxon>Agaricales</taxon>
        <taxon>Marasmiineae</taxon>
        <taxon>Omphalotaceae</taxon>
        <taxon>Gymnopus</taxon>
    </lineage>
</organism>
<accession>A0A6A4I6L3</accession>
<protein>
    <submittedName>
        <fullName evidence="2">Uncharacterized protein</fullName>
    </submittedName>
</protein>
<dbReference type="Proteomes" id="UP000799118">
    <property type="component" value="Unassembled WGS sequence"/>
</dbReference>
<reference evidence="2" key="1">
    <citation type="journal article" date="2019" name="Environ. Microbiol.">
        <title>Fungal ecological strategies reflected in gene transcription - a case study of two litter decomposers.</title>
        <authorList>
            <person name="Barbi F."/>
            <person name="Kohler A."/>
            <person name="Barry K."/>
            <person name="Baskaran P."/>
            <person name="Daum C."/>
            <person name="Fauchery L."/>
            <person name="Ihrmark K."/>
            <person name="Kuo A."/>
            <person name="LaButti K."/>
            <person name="Lipzen A."/>
            <person name="Morin E."/>
            <person name="Grigoriev I.V."/>
            <person name="Henrissat B."/>
            <person name="Lindahl B."/>
            <person name="Martin F."/>
        </authorList>
    </citation>
    <scope>NUCLEOTIDE SEQUENCE</scope>
    <source>
        <strain evidence="2">JB14</strain>
    </source>
</reference>
<keyword evidence="3" id="KW-1185">Reference proteome</keyword>
<evidence type="ECO:0000313" key="3">
    <source>
        <dbReference type="Proteomes" id="UP000799118"/>
    </source>
</evidence>
<proteinExistence type="predicted"/>
<gene>
    <name evidence="2" type="ORF">BT96DRAFT_989455</name>
</gene>
<dbReference type="EMBL" id="ML769417">
    <property type="protein sequence ID" value="KAE9404405.1"/>
    <property type="molecule type" value="Genomic_DNA"/>
</dbReference>
<evidence type="ECO:0000313" key="2">
    <source>
        <dbReference type="EMBL" id="KAE9404405.1"/>
    </source>
</evidence>
<sequence>MSDLGSGLNQVTSPVAELEPQIHPQSPPSIGQLPSELLSLIFEITCEEN</sequence>
<evidence type="ECO:0000256" key="1">
    <source>
        <dbReference type="SAM" id="MobiDB-lite"/>
    </source>
</evidence>
<feature type="region of interest" description="Disordered" evidence="1">
    <location>
        <begin position="1"/>
        <end position="30"/>
    </location>
</feature>
<dbReference type="AlphaFoldDB" id="A0A6A4I6L3"/>
<name>A0A6A4I6L3_9AGAR</name>